<evidence type="ECO:0000256" key="5">
    <source>
        <dbReference type="ARBA" id="ARBA00022694"/>
    </source>
</evidence>
<keyword evidence="4" id="KW-0963">Cytoplasm</keyword>
<accession>A0ABY5DKD9</accession>
<evidence type="ECO:0000256" key="1">
    <source>
        <dbReference type="ARBA" id="ARBA00004496"/>
    </source>
</evidence>
<evidence type="ECO:0000313" key="12">
    <source>
        <dbReference type="Proteomes" id="UP001055955"/>
    </source>
</evidence>
<name>A0ABY5DKD9_9GAMM</name>
<keyword evidence="7" id="KW-0547">Nucleotide-binding</keyword>
<evidence type="ECO:0000256" key="9">
    <source>
        <dbReference type="ARBA" id="ARBA00022842"/>
    </source>
</evidence>
<comment type="similarity">
    <text evidence="2">Belongs to the TsaE family.</text>
</comment>
<keyword evidence="5" id="KW-0819">tRNA processing</keyword>
<dbReference type="NCBIfam" id="TIGR00150">
    <property type="entry name" value="T6A_YjeE"/>
    <property type="match status" value="1"/>
</dbReference>
<dbReference type="PANTHER" id="PTHR33540">
    <property type="entry name" value="TRNA THREONYLCARBAMOYLADENOSINE BIOSYNTHESIS PROTEIN TSAE"/>
    <property type="match status" value="1"/>
</dbReference>
<dbReference type="InterPro" id="IPR027417">
    <property type="entry name" value="P-loop_NTPase"/>
</dbReference>
<keyword evidence="8" id="KW-0067">ATP-binding</keyword>
<evidence type="ECO:0000256" key="7">
    <source>
        <dbReference type="ARBA" id="ARBA00022741"/>
    </source>
</evidence>
<organism evidence="11 12">
    <name type="scientific">Candidatus Comchoanobacter bicostacola</name>
    <dbReference type="NCBI Taxonomy" id="2919598"/>
    <lineage>
        <taxon>Bacteria</taxon>
        <taxon>Pseudomonadati</taxon>
        <taxon>Pseudomonadota</taxon>
        <taxon>Gammaproteobacteria</taxon>
        <taxon>Candidatus Comchoanobacterales</taxon>
        <taxon>Candidatus Comchoanobacteraceae</taxon>
        <taxon>Candidatus Comchoanobacter</taxon>
    </lineage>
</organism>
<gene>
    <name evidence="11" type="primary">tsaE</name>
    <name evidence="11" type="ORF">MMH89_02210</name>
</gene>
<evidence type="ECO:0000256" key="6">
    <source>
        <dbReference type="ARBA" id="ARBA00022723"/>
    </source>
</evidence>
<dbReference type="InterPro" id="IPR003442">
    <property type="entry name" value="T6A_TsaE"/>
</dbReference>
<evidence type="ECO:0000256" key="2">
    <source>
        <dbReference type="ARBA" id="ARBA00007599"/>
    </source>
</evidence>
<proteinExistence type="inferred from homology"/>
<dbReference type="EMBL" id="CP092900">
    <property type="protein sequence ID" value="UTC24961.1"/>
    <property type="molecule type" value="Genomic_DNA"/>
</dbReference>
<evidence type="ECO:0000256" key="8">
    <source>
        <dbReference type="ARBA" id="ARBA00022840"/>
    </source>
</evidence>
<evidence type="ECO:0000256" key="10">
    <source>
        <dbReference type="ARBA" id="ARBA00032441"/>
    </source>
</evidence>
<sequence>MLIKSLADTERIAKTVFKSALEQPKPFICYLEGDLGVGKTEFVRLGLKSLGYTGSVLSPTYTLFNEYTVGEVSIVHADFYRVKDPEELDYIGWDIALSKASLVFIEWPEHATLKPSKVICLELKKDGTRRLKEID</sequence>
<evidence type="ECO:0000256" key="3">
    <source>
        <dbReference type="ARBA" id="ARBA00019010"/>
    </source>
</evidence>
<dbReference type="SUPFAM" id="SSF52540">
    <property type="entry name" value="P-loop containing nucleoside triphosphate hydrolases"/>
    <property type="match status" value="1"/>
</dbReference>
<keyword evidence="9" id="KW-0460">Magnesium</keyword>
<dbReference type="PANTHER" id="PTHR33540:SF2">
    <property type="entry name" value="TRNA THREONYLCARBAMOYLADENOSINE BIOSYNTHESIS PROTEIN TSAE"/>
    <property type="match status" value="1"/>
</dbReference>
<dbReference type="Gene3D" id="3.40.50.300">
    <property type="entry name" value="P-loop containing nucleotide triphosphate hydrolases"/>
    <property type="match status" value="1"/>
</dbReference>
<keyword evidence="6" id="KW-0479">Metal-binding</keyword>
<keyword evidence="12" id="KW-1185">Reference proteome</keyword>
<evidence type="ECO:0000256" key="4">
    <source>
        <dbReference type="ARBA" id="ARBA00022490"/>
    </source>
</evidence>
<reference evidence="11 12" key="1">
    <citation type="journal article" date="2022" name="Nat. Microbiol.">
        <title>The microbiome of a bacterivorous marine choanoflagellate contains a resource-demanding obligate bacterial associate.</title>
        <authorList>
            <person name="Needham D.M."/>
            <person name="Poirier C."/>
            <person name="Bachy C."/>
            <person name="George E.E."/>
            <person name="Wilken S."/>
            <person name="Yung C.C.M."/>
            <person name="Limardo A.J."/>
            <person name="Morando M."/>
            <person name="Sudek L."/>
            <person name="Malmstrom R.R."/>
            <person name="Keeling P.J."/>
            <person name="Santoro A.E."/>
            <person name="Worden A.Z."/>
        </authorList>
    </citation>
    <scope>NUCLEOTIDE SEQUENCE [LARGE SCALE GENOMIC DNA]</scope>
    <source>
        <strain evidence="11 12">Comchoano-1</strain>
    </source>
</reference>
<dbReference type="Proteomes" id="UP001055955">
    <property type="component" value="Chromosome"/>
</dbReference>
<dbReference type="RefSeq" id="WP_258568750.1">
    <property type="nucleotide sequence ID" value="NZ_CP092900.1"/>
</dbReference>
<protein>
    <recommendedName>
        <fullName evidence="3">tRNA threonylcarbamoyladenosine biosynthesis protein TsaE</fullName>
    </recommendedName>
    <alternativeName>
        <fullName evidence="10">t(6)A37 threonylcarbamoyladenosine biosynthesis protein TsaE</fullName>
    </alternativeName>
</protein>
<dbReference type="Pfam" id="PF02367">
    <property type="entry name" value="TsaE"/>
    <property type="match status" value="1"/>
</dbReference>
<evidence type="ECO:0000313" key="11">
    <source>
        <dbReference type="EMBL" id="UTC24961.1"/>
    </source>
</evidence>
<comment type="subcellular location">
    <subcellularLocation>
        <location evidence="1">Cytoplasm</location>
    </subcellularLocation>
</comment>